<accession>A0ABP8HFS6</accession>
<protein>
    <submittedName>
        <fullName evidence="1">Uncharacterized protein</fullName>
    </submittedName>
</protein>
<name>A0ABP8HFS6_9BURK</name>
<evidence type="ECO:0000313" key="2">
    <source>
        <dbReference type="Proteomes" id="UP001500975"/>
    </source>
</evidence>
<keyword evidence="2" id="KW-1185">Reference proteome</keyword>
<gene>
    <name evidence="1" type="ORF">GCM10023165_17430</name>
</gene>
<comment type="caution">
    <text evidence="1">The sequence shown here is derived from an EMBL/GenBank/DDBJ whole genome shotgun (WGS) entry which is preliminary data.</text>
</comment>
<evidence type="ECO:0000313" key="1">
    <source>
        <dbReference type="EMBL" id="GAA4338625.1"/>
    </source>
</evidence>
<sequence>MRDRRRVDDGGKVGQHDEFKRLQGVRLEVHHWNNEAGEFIQWIVRAGVDEAFLEWLRHVSNRQFLSWLKAAGPAALRYFVKVFEEMP</sequence>
<dbReference type="Proteomes" id="UP001500975">
    <property type="component" value="Unassembled WGS sequence"/>
</dbReference>
<organism evidence="1 2">
    <name type="scientific">Variovorax defluvii</name>
    <dbReference type="NCBI Taxonomy" id="913761"/>
    <lineage>
        <taxon>Bacteria</taxon>
        <taxon>Pseudomonadati</taxon>
        <taxon>Pseudomonadota</taxon>
        <taxon>Betaproteobacteria</taxon>
        <taxon>Burkholderiales</taxon>
        <taxon>Comamonadaceae</taxon>
        <taxon>Variovorax</taxon>
    </lineage>
</organism>
<dbReference type="EMBL" id="BAABGJ010000013">
    <property type="protein sequence ID" value="GAA4338625.1"/>
    <property type="molecule type" value="Genomic_DNA"/>
</dbReference>
<proteinExistence type="predicted"/>
<reference evidence="2" key="1">
    <citation type="journal article" date="2019" name="Int. J. Syst. Evol. Microbiol.">
        <title>The Global Catalogue of Microorganisms (GCM) 10K type strain sequencing project: providing services to taxonomists for standard genome sequencing and annotation.</title>
        <authorList>
            <consortium name="The Broad Institute Genomics Platform"/>
            <consortium name="The Broad Institute Genome Sequencing Center for Infectious Disease"/>
            <person name="Wu L."/>
            <person name="Ma J."/>
        </authorList>
    </citation>
    <scope>NUCLEOTIDE SEQUENCE [LARGE SCALE GENOMIC DNA]</scope>
    <source>
        <strain evidence="2">JCM 17804</strain>
    </source>
</reference>